<dbReference type="EMBL" id="GBRH01172768">
    <property type="protein sequence ID" value="JAE25128.1"/>
    <property type="molecule type" value="Transcribed_RNA"/>
</dbReference>
<evidence type="ECO:0000313" key="1">
    <source>
        <dbReference type="EMBL" id="JAE25128.1"/>
    </source>
</evidence>
<reference evidence="1" key="2">
    <citation type="journal article" date="2015" name="Data Brief">
        <title>Shoot transcriptome of the giant reed, Arundo donax.</title>
        <authorList>
            <person name="Barrero R.A."/>
            <person name="Guerrero F.D."/>
            <person name="Moolhuijzen P."/>
            <person name="Goolsby J.A."/>
            <person name="Tidwell J."/>
            <person name="Bellgard S.E."/>
            <person name="Bellgard M.I."/>
        </authorList>
    </citation>
    <scope>NUCLEOTIDE SEQUENCE</scope>
    <source>
        <tissue evidence="1">Shoot tissue taken approximately 20 cm above the soil surface</tissue>
    </source>
</reference>
<dbReference type="AlphaFoldDB" id="A0A0A9GX23"/>
<organism evidence="1">
    <name type="scientific">Arundo donax</name>
    <name type="common">Giant reed</name>
    <name type="synonym">Donax arundinaceus</name>
    <dbReference type="NCBI Taxonomy" id="35708"/>
    <lineage>
        <taxon>Eukaryota</taxon>
        <taxon>Viridiplantae</taxon>
        <taxon>Streptophyta</taxon>
        <taxon>Embryophyta</taxon>
        <taxon>Tracheophyta</taxon>
        <taxon>Spermatophyta</taxon>
        <taxon>Magnoliopsida</taxon>
        <taxon>Liliopsida</taxon>
        <taxon>Poales</taxon>
        <taxon>Poaceae</taxon>
        <taxon>PACMAD clade</taxon>
        <taxon>Arundinoideae</taxon>
        <taxon>Arundineae</taxon>
        <taxon>Arundo</taxon>
    </lineage>
</organism>
<accession>A0A0A9GX23</accession>
<sequence>MKISNSFWPSWKIRTWESWLNVLSIKLNFRRISCIWLRLQMPNPNHLKTLQIALR</sequence>
<proteinExistence type="predicted"/>
<name>A0A0A9GX23_ARUDO</name>
<reference evidence="1" key="1">
    <citation type="submission" date="2014-09" db="EMBL/GenBank/DDBJ databases">
        <authorList>
            <person name="Magalhaes I.L.F."/>
            <person name="Oliveira U."/>
            <person name="Santos F.R."/>
            <person name="Vidigal T.H.D.A."/>
            <person name="Brescovit A.D."/>
            <person name="Santos A.J."/>
        </authorList>
    </citation>
    <scope>NUCLEOTIDE SEQUENCE</scope>
    <source>
        <tissue evidence="1">Shoot tissue taken approximately 20 cm above the soil surface</tissue>
    </source>
</reference>
<protein>
    <submittedName>
        <fullName evidence="1">GIF2</fullName>
    </submittedName>
</protein>